<evidence type="ECO:0000313" key="2">
    <source>
        <dbReference type="EMBL" id="MFB5189662.1"/>
    </source>
</evidence>
<gene>
    <name evidence="2" type="ORF">KKP3000_002938</name>
</gene>
<dbReference type="EMBL" id="JBDXSU010000003">
    <property type="protein sequence ID" value="MFB5189662.1"/>
    <property type="molecule type" value="Genomic_DNA"/>
</dbReference>
<dbReference type="Pfam" id="PF13692">
    <property type="entry name" value="Glyco_trans_1_4"/>
    <property type="match status" value="1"/>
</dbReference>
<dbReference type="Pfam" id="PF13439">
    <property type="entry name" value="Glyco_transf_4"/>
    <property type="match status" value="1"/>
</dbReference>
<dbReference type="Proteomes" id="UP001579974">
    <property type="component" value="Unassembled WGS sequence"/>
</dbReference>
<dbReference type="RefSeq" id="WP_275475289.1">
    <property type="nucleotide sequence ID" value="NZ_CP162940.1"/>
</dbReference>
<dbReference type="PANTHER" id="PTHR12526">
    <property type="entry name" value="GLYCOSYLTRANSFERASE"/>
    <property type="match status" value="1"/>
</dbReference>
<protein>
    <submittedName>
        <fullName evidence="2">Glycosyltransferase family 4 protein</fullName>
    </submittedName>
</protein>
<comment type="caution">
    <text evidence="2">The sequence shown here is derived from an EMBL/GenBank/DDBJ whole genome shotgun (WGS) entry which is preliminary data.</text>
</comment>
<sequence length="463" mass="51563">MDKAKRVVIVAYLFPPIGGIGVQRALKFAKYLVDHGWEPIVLTTDLAVSATMDEALLAEIPPQVQVVRVRDPLARLTQRVMRSVGAGGSADATAMSAQSDLVHTGGLRSRLKRWLKRFKDVLLIPDEQILWAIRAAVVGATVIRSQKVSCVFTTSSPVSAHLTGWLLRRWTRVPWVADFRDPWTDNMHFQGSGRRAGIERRLERSVMREATAITTVTDGFALRFAQKYPFVANKTTVIRNGVDPADFAPLDRAPASGKFTMLYAGILYPKRSPAVFLKALSQAIRSGRIRSDDIRVEFAGVFDYPGSSTNRELVERLHLDKVVKVLGYLSHDEVVRRMENAHSLLLIGDNDPTAHQYIPGKLYEYLYTRRPIFALLKQGEASSLIEHHEAGIVVPPDEVSAVEDAIVKMVQQFRTQGPAAANRPVPKSLTRPFQAGQLAQLMDELTYSQPRAIRAQTAEWPPV</sequence>
<dbReference type="Gene3D" id="3.40.50.2000">
    <property type="entry name" value="Glycogen Phosphorylase B"/>
    <property type="match status" value="2"/>
</dbReference>
<keyword evidence="3" id="KW-1185">Reference proteome</keyword>
<evidence type="ECO:0000259" key="1">
    <source>
        <dbReference type="Pfam" id="PF13439"/>
    </source>
</evidence>
<dbReference type="CDD" id="cd03794">
    <property type="entry name" value="GT4_WbuB-like"/>
    <property type="match status" value="1"/>
</dbReference>
<evidence type="ECO:0000313" key="3">
    <source>
        <dbReference type="Proteomes" id="UP001579974"/>
    </source>
</evidence>
<dbReference type="InterPro" id="IPR028098">
    <property type="entry name" value="Glyco_trans_4-like_N"/>
</dbReference>
<dbReference type="SUPFAM" id="SSF53756">
    <property type="entry name" value="UDP-Glycosyltransferase/glycogen phosphorylase"/>
    <property type="match status" value="1"/>
</dbReference>
<proteinExistence type="predicted"/>
<feature type="domain" description="Glycosyltransferase subfamily 4-like N-terminal" evidence="1">
    <location>
        <begin position="113"/>
        <end position="245"/>
    </location>
</feature>
<dbReference type="PANTHER" id="PTHR12526:SF638">
    <property type="entry name" value="SPORE COAT PROTEIN SA"/>
    <property type="match status" value="1"/>
</dbReference>
<organism evidence="2 3">
    <name type="scientific">Alicyclobacillus fastidiosus</name>
    <dbReference type="NCBI Taxonomy" id="392011"/>
    <lineage>
        <taxon>Bacteria</taxon>
        <taxon>Bacillati</taxon>
        <taxon>Bacillota</taxon>
        <taxon>Bacilli</taxon>
        <taxon>Bacillales</taxon>
        <taxon>Alicyclobacillaceae</taxon>
        <taxon>Alicyclobacillus</taxon>
    </lineage>
</organism>
<reference evidence="2 3" key="1">
    <citation type="journal article" date="2024" name="Int. J. Mol. Sci.">
        <title>Exploration of Alicyclobacillus spp. Genome in Search of Antibiotic Resistance.</title>
        <authorList>
            <person name="Bucka-Kolendo J."/>
            <person name="Kiousi D.E."/>
            <person name="Dekowska A."/>
            <person name="Mikolajczuk-Szczyrba A."/>
            <person name="Karadedos D.M."/>
            <person name="Michael P."/>
            <person name="Galanis A."/>
            <person name="Sokolowska B."/>
        </authorList>
    </citation>
    <scope>NUCLEOTIDE SEQUENCE [LARGE SCALE GENOMIC DNA]</scope>
    <source>
        <strain evidence="2 3">KKP 3000</strain>
    </source>
</reference>
<name>A0ABV5ADE4_9BACL</name>
<accession>A0ABV5ADE4</accession>